<accession>A0ABQ7E9V1</accession>
<sequence>MQEIPSCYENFIEFPRTEILPGSSERLSRNERRFGGDKKGLVNIRNQRVEPHRLITTASELGKSNRSRCQFVDPRLETMSGLSG</sequence>
<comment type="caution">
    <text evidence="1">The sequence shown here is derived from an EMBL/GenBank/DDBJ whole genome shotgun (WGS) entry which is preliminary data.</text>
</comment>
<keyword evidence="2" id="KW-1185">Reference proteome</keyword>
<dbReference type="EMBL" id="QGKV02000299">
    <property type="protein sequence ID" value="KAF3593998.1"/>
    <property type="molecule type" value="Genomic_DNA"/>
</dbReference>
<reference evidence="1 2" key="1">
    <citation type="journal article" date="2020" name="BMC Genomics">
        <title>Intraspecific diversification of the crop wild relative Brassica cretica Lam. using demographic model selection.</title>
        <authorList>
            <person name="Kioukis A."/>
            <person name="Michalopoulou V.A."/>
            <person name="Briers L."/>
            <person name="Pirintsos S."/>
            <person name="Studholme D.J."/>
            <person name="Pavlidis P."/>
            <person name="Sarris P.F."/>
        </authorList>
    </citation>
    <scope>NUCLEOTIDE SEQUENCE [LARGE SCALE GENOMIC DNA]</scope>
    <source>
        <strain evidence="2">cv. PFS-1207/04</strain>
    </source>
</reference>
<name>A0ABQ7E9V1_BRACR</name>
<protein>
    <submittedName>
        <fullName evidence="1">Uncharacterized protein</fullName>
    </submittedName>
</protein>
<proteinExistence type="predicted"/>
<dbReference type="Proteomes" id="UP000266723">
    <property type="component" value="Unassembled WGS sequence"/>
</dbReference>
<organism evidence="1 2">
    <name type="scientific">Brassica cretica</name>
    <name type="common">Mustard</name>
    <dbReference type="NCBI Taxonomy" id="69181"/>
    <lineage>
        <taxon>Eukaryota</taxon>
        <taxon>Viridiplantae</taxon>
        <taxon>Streptophyta</taxon>
        <taxon>Embryophyta</taxon>
        <taxon>Tracheophyta</taxon>
        <taxon>Spermatophyta</taxon>
        <taxon>Magnoliopsida</taxon>
        <taxon>eudicotyledons</taxon>
        <taxon>Gunneridae</taxon>
        <taxon>Pentapetalae</taxon>
        <taxon>rosids</taxon>
        <taxon>malvids</taxon>
        <taxon>Brassicales</taxon>
        <taxon>Brassicaceae</taxon>
        <taxon>Brassiceae</taxon>
        <taxon>Brassica</taxon>
    </lineage>
</organism>
<evidence type="ECO:0000313" key="1">
    <source>
        <dbReference type="EMBL" id="KAF3593998.1"/>
    </source>
</evidence>
<gene>
    <name evidence="1" type="ORF">DY000_02021936</name>
</gene>
<evidence type="ECO:0000313" key="2">
    <source>
        <dbReference type="Proteomes" id="UP000266723"/>
    </source>
</evidence>